<keyword evidence="1" id="KW-0812">Transmembrane</keyword>
<dbReference type="AlphaFoldDB" id="A0A369L7W9"/>
<evidence type="ECO:0000313" key="2">
    <source>
        <dbReference type="EMBL" id="RDB54787.1"/>
    </source>
</evidence>
<name>A0A369L7W9_9ACTN</name>
<proteinExistence type="predicted"/>
<dbReference type="EMBL" id="PPTP01000007">
    <property type="protein sequence ID" value="RDB54787.1"/>
    <property type="molecule type" value="Genomic_DNA"/>
</dbReference>
<evidence type="ECO:0000256" key="1">
    <source>
        <dbReference type="SAM" id="Phobius"/>
    </source>
</evidence>
<sequence length="121" mass="11915">MAFPKHPIIDVTPVDAARGAAATAQAAAEPFMPPSFGKRVGKVDNQPLHTTFVDGRGNPVRNQGDAAAAASRLTGAAQTVAGAAVMAVGVPMLILPGPGVLAIGAGAAIAAGGIKKIRNGK</sequence>
<dbReference type="RefSeq" id="WP_114621029.1">
    <property type="nucleotide sequence ID" value="NZ_DBFBLT010000005.1"/>
</dbReference>
<reference evidence="2 3" key="1">
    <citation type="journal article" date="2018" name="Elife">
        <title>Discovery and characterization of a prevalent human gut bacterial enzyme sufficient for the inactivation of a family of plant toxins.</title>
        <authorList>
            <person name="Koppel N."/>
            <person name="Bisanz J.E."/>
            <person name="Pandelia M.E."/>
            <person name="Turnbaugh P.J."/>
            <person name="Balskus E.P."/>
        </authorList>
    </citation>
    <scope>NUCLEOTIDE SEQUENCE [LARGE SCALE GENOMIC DNA]</scope>
    <source>
        <strain evidence="3">anaerobia AP69FAA</strain>
    </source>
</reference>
<feature type="transmembrane region" description="Helical" evidence="1">
    <location>
        <begin position="93"/>
        <end position="114"/>
    </location>
</feature>
<keyword evidence="1" id="KW-1133">Transmembrane helix</keyword>
<keyword evidence="1" id="KW-0472">Membrane</keyword>
<accession>A0A369L7W9</accession>
<organism evidence="2 3">
    <name type="scientific">Senegalimassilia anaerobia</name>
    <dbReference type="NCBI Taxonomy" id="1473216"/>
    <lineage>
        <taxon>Bacteria</taxon>
        <taxon>Bacillati</taxon>
        <taxon>Actinomycetota</taxon>
        <taxon>Coriobacteriia</taxon>
        <taxon>Coriobacteriales</taxon>
        <taxon>Coriobacteriaceae</taxon>
        <taxon>Senegalimassilia</taxon>
    </lineage>
</organism>
<dbReference type="OrthoDB" id="10004460at2"/>
<gene>
    <name evidence="2" type="ORF">C1880_08020</name>
</gene>
<protein>
    <submittedName>
        <fullName evidence="2">Uncharacterized protein</fullName>
    </submittedName>
</protein>
<dbReference type="Proteomes" id="UP000253792">
    <property type="component" value="Unassembled WGS sequence"/>
</dbReference>
<comment type="caution">
    <text evidence="2">The sequence shown here is derived from an EMBL/GenBank/DDBJ whole genome shotgun (WGS) entry which is preliminary data.</text>
</comment>
<keyword evidence="3" id="KW-1185">Reference proteome</keyword>
<evidence type="ECO:0000313" key="3">
    <source>
        <dbReference type="Proteomes" id="UP000253792"/>
    </source>
</evidence>